<organism evidence="2 3">
    <name type="scientific">Nicotiana sylvestris</name>
    <name type="common">Wood tobacco</name>
    <name type="synonym">South American tobacco</name>
    <dbReference type="NCBI Taxonomy" id="4096"/>
    <lineage>
        <taxon>Eukaryota</taxon>
        <taxon>Viridiplantae</taxon>
        <taxon>Streptophyta</taxon>
        <taxon>Embryophyta</taxon>
        <taxon>Tracheophyta</taxon>
        <taxon>Spermatophyta</taxon>
        <taxon>Magnoliopsida</taxon>
        <taxon>eudicotyledons</taxon>
        <taxon>Gunneridae</taxon>
        <taxon>Pentapetalae</taxon>
        <taxon>asterids</taxon>
        <taxon>lamiids</taxon>
        <taxon>Solanales</taxon>
        <taxon>Solanaceae</taxon>
        <taxon>Nicotianoideae</taxon>
        <taxon>Nicotianeae</taxon>
        <taxon>Nicotiana</taxon>
    </lineage>
</organism>
<protein>
    <submittedName>
        <fullName evidence="3">Uncharacterized protein LOC104219192</fullName>
    </submittedName>
</protein>
<dbReference type="RefSeq" id="XP_009768128.1">
    <property type="nucleotide sequence ID" value="XM_009769826.1"/>
</dbReference>
<evidence type="ECO:0000256" key="1">
    <source>
        <dbReference type="SAM" id="Phobius"/>
    </source>
</evidence>
<reference evidence="3" key="2">
    <citation type="submission" date="2025-08" db="UniProtKB">
        <authorList>
            <consortium name="RefSeq"/>
        </authorList>
    </citation>
    <scope>IDENTIFICATION</scope>
    <source>
        <tissue evidence="3">Leaf</tissue>
    </source>
</reference>
<keyword evidence="1" id="KW-0472">Membrane</keyword>
<keyword evidence="1" id="KW-0812">Transmembrane</keyword>
<dbReference type="AlphaFoldDB" id="A0A1U7VP10"/>
<keyword evidence="1" id="KW-1133">Transmembrane helix</keyword>
<evidence type="ECO:0000313" key="3">
    <source>
        <dbReference type="RefSeq" id="XP_009768128.1"/>
    </source>
</evidence>
<dbReference type="Proteomes" id="UP000189701">
    <property type="component" value="Unplaced"/>
</dbReference>
<reference evidence="2" key="1">
    <citation type="journal article" date="2013" name="Genome Biol.">
        <title>Reference genomes and transcriptomes of Nicotiana sylvestris and Nicotiana tomentosiformis.</title>
        <authorList>
            <person name="Sierro N."/>
            <person name="Battey J.N."/>
            <person name="Ouadi S."/>
            <person name="Bovet L."/>
            <person name="Goepfert S."/>
            <person name="Bakaher N."/>
            <person name="Peitsch M.C."/>
            <person name="Ivanov N.V."/>
        </authorList>
    </citation>
    <scope>NUCLEOTIDE SEQUENCE [LARGE SCALE GENOMIC DNA]</scope>
</reference>
<proteinExistence type="predicted"/>
<keyword evidence="2" id="KW-1185">Reference proteome</keyword>
<evidence type="ECO:0000313" key="2">
    <source>
        <dbReference type="Proteomes" id="UP000189701"/>
    </source>
</evidence>
<accession>A0A1U7VP10</accession>
<name>A0A1U7VP10_NICSY</name>
<sequence>MLPLQLLGEKQLLPIEQTTPVGQTVQNSFTTSNANIRKEALIVPLHLEQLKTKCMFHLFTALSANCIFSTALLYLLPNCCSYRYFIRFQVQQRWPECFFIAYSSCNLSHFV</sequence>
<feature type="transmembrane region" description="Helical" evidence="1">
    <location>
        <begin position="55"/>
        <end position="76"/>
    </location>
</feature>
<gene>
    <name evidence="3" type="primary">LOC104219192</name>
</gene>